<dbReference type="InterPro" id="IPR016181">
    <property type="entry name" value="Acyl_CoA_acyltransferase"/>
</dbReference>
<dbReference type="GO" id="GO:0016747">
    <property type="term" value="F:acyltransferase activity, transferring groups other than amino-acyl groups"/>
    <property type="evidence" value="ECO:0007669"/>
    <property type="project" value="InterPro"/>
</dbReference>
<evidence type="ECO:0000313" key="3">
    <source>
        <dbReference type="Proteomes" id="UP000240317"/>
    </source>
</evidence>
<reference evidence="2 3" key="1">
    <citation type="submission" date="2018-03" db="EMBL/GenBank/DDBJ databases">
        <title>Draft genome of Deinococcus sp. OD32.</title>
        <authorList>
            <person name="Wang X.-P."/>
            <person name="Du Z.-J."/>
        </authorList>
    </citation>
    <scope>NUCLEOTIDE SEQUENCE [LARGE SCALE GENOMIC DNA]</scope>
    <source>
        <strain evidence="2 3">OD32</strain>
    </source>
</reference>
<dbReference type="OrthoDB" id="45853at2"/>
<comment type="caution">
    <text evidence="2">The sequence shown here is derived from an EMBL/GenBank/DDBJ whole genome shotgun (WGS) entry which is preliminary data.</text>
</comment>
<proteinExistence type="predicted"/>
<dbReference type="PROSITE" id="PS51186">
    <property type="entry name" value="GNAT"/>
    <property type="match status" value="1"/>
</dbReference>
<keyword evidence="3" id="KW-1185">Reference proteome</keyword>
<dbReference type="CDD" id="cd04301">
    <property type="entry name" value="NAT_SF"/>
    <property type="match status" value="1"/>
</dbReference>
<dbReference type="AlphaFoldDB" id="A0A2T3W3L2"/>
<dbReference type="RefSeq" id="WP_107139443.1">
    <property type="nucleotide sequence ID" value="NZ_PYSV01000029.1"/>
</dbReference>
<dbReference type="InterPro" id="IPR000182">
    <property type="entry name" value="GNAT_dom"/>
</dbReference>
<dbReference type="SUPFAM" id="SSF55729">
    <property type="entry name" value="Acyl-CoA N-acyltransferases (Nat)"/>
    <property type="match status" value="1"/>
</dbReference>
<dbReference type="Pfam" id="PF13508">
    <property type="entry name" value="Acetyltransf_7"/>
    <property type="match status" value="1"/>
</dbReference>
<organism evidence="2 3">
    <name type="scientific">Deinococcus arcticus</name>
    <dbReference type="NCBI Taxonomy" id="2136176"/>
    <lineage>
        <taxon>Bacteria</taxon>
        <taxon>Thermotogati</taxon>
        <taxon>Deinococcota</taxon>
        <taxon>Deinococci</taxon>
        <taxon>Deinococcales</taxon>
        <taxon>Deinococcaceae</taxon>
        <taxon>Deinococcus</taxon>
    </lineage>
</organism>
<name>A0A2T3W3L2_9DEIO</name>
<dbReference type="Gene3D" id="3.40.630.30">
    <property type="match status" value="1"/>
</dbReference>
<evidence type="ECO:0000259" key="1">
    <source>
        <dbReference type="PROSITE" id="PS51186"/>
    </source>
</evidence>
<gene>
    <name evidence="2" type="ORF">C8263_17605</name>
</gene>
<dbReference type="EMBL" id="PYSV01000029">
    <property type="protein sequence ID" value="PTA66490.1"/>
    <property type="molecule type" value="Genomic_DNA"/>
</dbReference>
<sequence length="134" mass="14950">MLSEPGLIPATETVRVQAMFPDPDRIAAELDRYRQGTRRVFAWVVAGQIVSAAGLEVDGAAATILHLGTHPDHARQGQARTLLREVARHLNLRTLTAETDDEAAGFYRRCGFTVQAIPSPWPRARYRCEWRPTS</sequence>
<feature type="domain" description="N-acetyltransferase" evidence="1">
    <location>
        <begin position="1"/>
        <end position="129"/>
    </location>
</feature>
<protein>
    <recommendedName>
        <fullName evidence="1">N-acetyltransferase domain-containing protein</fullName>
    </recommendedName>
</protein>
<evidence type="ECO:0000313" key="2">
    <source>
        <dbReference type="EMBL" id="PTA66490.1"/>
    </source>
</evidence>
<dbReference type="Proteomes" id="UP000240317">
    <property type="component" value="Unassembled WGS sequence"/>
</dbReference>
<accession>A0A2T3W3L2</accession>